<keyword evidence="2 5" id="KW-0067">ATP-binding</keyword>
<feature type="region of interest" description="Disordered" evidence="3">
    <location>
        <begin position="244"/>
        <end position="273"/>
    </location>
</feature>
<accession>A0A161KFJ5</accession>
<proteinExistence type="predicted"/>
<evidence type="ECO:0000313" key="5">
    <source>
        <dbReference type="EMBL" id="CUS45522.1"/>
    </source>
</evidence>
<evidence type="ECO:0000256" key="1">
    <source>
        <dbReference type="ARBA" id="ARBA00022801"/>
    </source>
</evidence>
<name>A0A161KFJ5_9ZZZZ</name>
<dbReference type="GO" id="GO:0016787">
    <property type="term" value="F:hydrolase activity"/>
    <property type="evidence" value="ECO:0007669"/>
    <property type="project" value="UniProtKB-KW"/>
</dbReference>
<dbReference type="PANTHER" id="PTHR43519">
    <property type="entry name" value="ATP-DEPENDENT RNA HELICASE HRPB"/>
    <property type="match status" value="1"/>
</dbReference>
<dbReference type="PANTHER" id="PTHR43519:SF1">
    <property type="entry name" value="ATP-DEPENDENT RNA HELICASE HRPB"/>
    <property type="match status" value="1"/>
</dbReference>
<protein>
    <submittedName>
        <fullName evidence="5">ATP-dependent helicase HrpB</fullName>
    </submittedName>
</protein>
<feature type="compositionally biased region" description="Basic and acidic residues" evidence="3">
    <location>
        <begin position="263"/>
        <end position="273"/>
    </location>
</feature>
<reference evidence="5" key="1">
    <citation type="submission" date="2015-10" db="EMBL/GenBank/DDBJ databases">
        <authorList>
            <person name="Gilbert D.G."/>
        </authorList>
    </citation>
    <scope>NUCLEOTIDE SEQUENCE</scope>
</reference>
<keyword evidence="2 5" id="KW-0347">Helicase</keyword>
<keyword evidence="2 5" id="KW-0547">Nucleotide-binding</keyword>
<dbReference type="GO" id="GO:0004386">
    <property type="term" value="F:helicase activity"/>
    <property type="evidence" value="ECO:0007669"/>
    <property type="project" value="UniProtKB-KW"/>
</dbReference>
<organism evidence="5">
    <name type="scientific">hydrothermal vent metagenome</name>
    <dbReference type="NCBI Taxonomy" id="652676"/>
    <lineage>
        <taxon>unclassified sequences</taxon>
        <taxon>metagenomes</taxon>
        <taxon>ecological metagenomes</taxon>
    </lineage>
</organism>
<evidence type="ECO:0000256" key="2">
    <source>
        <dbReference type="ARBA" id="ARBA00022806"/>
    </source>
</evidence>
<keyword evidence="1" id="KW-0378">Hydrolase</keyword>
<dbReference type="EMBL" id="CZQE01000271">
    <property type="protein sequence ID" value="CUS45522.1"/>
    <property type="molecule type" value="Genomic_DNA"/>
</dbReference>
<dbReference type="AlphaFoldDB" id="A0A161KFJ5"/>
<evidence type="ECO:0000259" key="4">
    <source>
        <dbReference type="Pfam" id="PF08482"/>
    </source>
</evidence>
<dbReference type="Pfam" id="PF08482">
    <property type="entry name" value="HrpB_C"/>
    <property type="match status" value="1"/>
</dbReference>
<evidence type="ECO:0000256" key="3">
    <source>
        <dbReference type="SAM" id="MobiDB-lite"/>
    </source>
</evidence>
<gene>
    <name evidence="5" type="ORF">MGWOODY_Smn2752</name>
</gene>
<feature type="domain" description="ATP-dependent RNA helicase HrpB C-terminal" evidence="4">
    <location>
        <begin position="121"/>
        <end position="253"/>
    </location>
</feature>
<dbReference type="InterPro" id="IPR013689">
    <property type="entry name" value="RNA_helicase_ATP-dep_HrpB_C"/>
</dbReference>
<sequence>MASGARILSAAPIDLATVESLFGDRIETRRSVTFDPATGGVQALRERRLGAIRLSSGPDSNANPEEIAAALLAGVQAGGFSLLPWSDAARALLDRIAFVHEAGGPVDEIDEAHLLARADEWLTPLLAGKRRLDALDTGALAESLRAVIGWDTLRTLDAQAPTHFHSPAGTSHPIDYAAEGGPRVELRPQQLFGLATHPVVAGGRVPLVLSLTSPAGRPIQTTRDLPGFWTGSWAAVAKEMRGRYPRHPWPDDPAAAVPTTRTKNADARRAQPR</sequence>